<evidence type="ECO:0000256" key="3">
    <source>
        <dbReference type="ARBA" id="ARBA00022475"/>
    </source>
</evidence>
<dbReference type="EMBL" id="AIDT01000008">
    <property type="protein sequence ID" value="EIA14033.1"/>
    <property type="molecule type" value="Genomic_DNA"/>
</dbReference>
<dbReference type="AlphaFoldDB" id="A0ABC9Q014"/>
<dbReference type="Proteomes" id="UP000003093">
    <property type="component" value="Unassembled WGS sequence"/>
</dbReference>
<dbReference type="GO" id="GO:0005524">
    <property type="term" value="F:ATP binding"/>
    <property type="evidence" value="ECO:0007669"/>
    <property type="project" value="UniProtKB-KW"/>
</dbReference>
<dbReference type="InterPro" id="IPR027417">
    <property type="entry name" value="P-loop_NTPase"/>
</dbReference>
<feature type="domain" description="ABC transporter" evidence="7">
    <location>
        <begin position="11"/>
        <end position="233"/>
    </location>
</feature>
<comment type="caution">
    <text evidence="8">The sequence shown here is derived from an EMBL/GenBank/DDBJ whole genome shotgun (WGS) entry which is preliminary data.</text>
</comment>
<dbReference type="InterPro" id="IPR003593">
    <property type="entry name" value="AAA+_ATPase"/>
</dbReference>
<protein>
    <submittedName>
        <fullName evidence="8">ABC transporter ATP-binding protein</fullName>
    </submittedName>
</protein>
<name>A0ABC9Q014_STAA5</name>
<dbReference type="InterPro" id="IPR003439">
    <property type="entry name" value="ABC_transporter-like_ATP-bd"/>
</dbReference>
<evidence type="ECO:0000259" key="7">
    <source>
        <dbReference type="PROSITE" id="PS50893"/>
    </source>
</evidence>
<dbReference type="Gene3D" id="3.40.50.300">
    <property type="entry name" value="P-loop containing nucleotide triphosphate hydrolases"/>
    <property type="match status" value="1"/>
</dbReference>
<evidence type="ECO:0000256" key="5">
    <source>
        <dbReference type="ARBA" id="ARBA00022840"/>
    </source>
</evidence>
<dbReference type="PROSITE" id="PS50893">
    <property type="entry name" value="ABC_TRANSPORTER_2"/>
    <property type="match status" value="1"/>
</dbReference>
<keyword evidence="3" id="KW-1003">Cell membrane</keyword>
<dbReference type="InterPro" id="IPR050166">
    <property type="entry name" value="ABC_transporter_ATP-bind"/>
</dbReference>
<organism evidence="8 9">
    <name type="scientific">Staphylococcus aureus subsp. aureus DR10</name>
    <dbReference type="NCBI Taxonomy" id="1155079"/>
    <lineage>
        <taxon>Bacteria</taxon>
        <taxon>Bacillati</taxon>
        <taxon>Bacillota</taxon>
        <taxon>Bacilli</taxon>
        <taxon>Bacillales</taxon>
        <taxon>Staphylococcaceae</taxon>
        <taxon>Staphylococcus</taxon>
    </lineage>
</organism>
<keyword evidence="6" id="KW-0472">Membrane</keyword>
<evidence type="ECO:0000256" key="1">
    <source>
        <dbReference type="ARBA" id="ARBA00004202"/>
    </source>
</evidence>
<evidence type="ECO:0000256" key="4">
    <source>
        <dbReference type="ARBA" id="ARBA00022741"/>
    </source>
</evidence>
<dbReference type="PANTHER" id="PTHR42788">
    <property type="entry name" value="TAURINE IMPORT ATP-BINDING PROTEIN-RELATED"/>
    <property type="match status" value="1"/>
</dbReference>
<dbReference type="SMART" id="SM00382">
    <property type="entry name" value="AAA"/>
    <property type="match status" value="1"/>
</dbReference>
<dbReference type="SUPFAM" id="SSF52540">
    <property type="entry name" value="P-loop containing nucleoside triphosphate hydrolases"/>
    <property type="match status" value="1"/>
</dbReference>
<sequence length="255" mass="29003">MVGIKRGLVMIKIQQLQHHFGSHKVIHNFNLDISKGEIVTFIGKSGCGKSTLLNIIGGFIQPSSGRVIIDNEIKQQPSPDCLMLFQHHNLLPWKTINDNIRIGFQQKISDEEINAQLKLVDLEGRGKHFPEQLSGGMKQRVALCRAHVHKPNVILMDEPLGALDAFTRYKLQDQLVQLKHKTKSTIILVTHDIDEAIYLSDRIVLLGEGCNIISQYEITASHPRSRNDSHLLKIRNDIMETFALNHHQVEPEYYL</sequence>
<evidence type="ECO:0000256" key="2">
    <source>
        <dbReference type="ARBA" id="ARBA00022448"/>
    </source>
</evidence>
<keyword evidence="4" id="KW-0547">Nucleotide-binding</keyword>
<gene>
    <name evidence="8" type="ORF">ST398NM02_0186</name>
</gene>
<evidence type="ECO:0000313" key="8">
    <source>
        <dbReference type="EMBL" id="EIA14033.1"/>
    </source>
</evidence>
<comment type="subcellular location">
    <subcellularLocation>
        <location evidence="1">Cell membrane</location>
        <topology evidence="1">Peripheral membrane protein</topology>
    </subcellularLocation>
</comment>
<dbReference type="Pfam" id="PF00005">
    <property type="entry name" value="ABC_tran"/>
    <property type="match status" value="1"/>
</dbReference>
<accession>A0ABC9Q014</accession>
<dbReference type="CDD" id="cd03293">
    <property type="entry name" value="ABC_NrtD_SsuB_transporters"/>
    <property type="match status" value="1"/>
</dbReference>
<keyword evidence="5 8" id="KW-0067">ATP-binding</keyword>
<proteinExistence type="predicted"/>
<evidence type="ECO:0000256" key="6">
    <source>
        <dbReference type="ARBA" id="ARBA00023136"/>
    </source>
</evidence>
<keyword evidence="2" id="KW-0813">Transport</keyword>
<evidence type="ECO:0000313" key="9">
    <source>
        <dbReference type="Proteomes" id="UP000003093"/>
    </source>
</evidence>
<reference evidence="8 9" key="1">
    <citation type="journal article" date="2012" name="MBio">
        <title>Identification of a highly transmissible animal-independent Staphylococcus aureus ST398 clone with distinct genomic and cell adhesion properties.</title>
        <authorList>
            <person name="Uhlemann A.C."/>
            <person name="Porcella S.F."/>
            <person name="Trivedi S."/>
            <person name="Sullivan S.B."/>
            <person name="Hafer C."/>
            <person name="Kennedy A.D."/>
            <person name="Barbian K.D."/>
            <person name="McCarthy A.J."/>
            <person name="Street C."/>
            <person name="Hirschberg D.L."/>
            <person name="Lipkin W.I."/>
            <person name="Lindsay J.A."/>
            <person name="DeLeo F.R."/>
            <person name="Lowy F.D."/>
        </authorList>
    </citation>
    <scope>NUCLEOTIDE SEQUENCE [LARGE SCALE GENOMIC DNA]</scope>
    <source>
        <strain evidence="8 9">DR10</strain>
    </source>
</reference>
<dbReference type="PANTHER" id="PTHR42788:SF7">
    <property type="entry name" value="NITRATE ABC TRANSPORTER ATP-BINDING PROTEIN"/>
    <property type="match status" value="1"/>
</dbReference>
<dbReference type="GO" id="GO:0005886">
    <property type="term" value="C:plasma membrane"/>
    <property type="evidence" value="ECO:0007669"/>
    <property type="project" value="UniProtKB-SubCell"/>
</dbReference>